<feature type="transmembrane region" description="Helical" evidence="1">
    <location>
        <begin position="39"/>
        <end position="62"/>
    </location>
</feature>
<feature type="non-terminal residue" evidence="2">
    <location>
        <position position="114"/>
    </location>
</feature>
<keyword evidence="1" id="KW-0472">Membrane</keyword>
<dbReference type="Proteomes" id="UP001190700">
    <property type="component" value="Unassembled WGS sequence"/>
</dbReference>
<keyword evidence="1" id="KW-0812">Transmembrane</keyword>
<sequence length="114" mass="12419">MQWRHVLLLGYVEGAAAMLTSIHVFIAEDIAREFNLSGSAVPLLQTFLFFGFFTGVPFFGYLGDRVGRKQGLLVSVALTQDIIGCAGSPRRSTRSAKCILCGFSRYGAHALFLA</sequence>
<protein>
    <recommendedName>
        <fullName evidence="4">Major facilitator superfamily (MFS) profile domain-containing protein</fullName>
    </recommendedName>
</protein>
<evidence type="ECO:0000313" key="2">
    <source>
        <dbReference type="EMBL" id="KAK3261463.1"/>
    </source>
</evidence>
<dbReference type="SUPFAM" id="SSF103473">
    <property type="entry name" value="MFS general substrate transporter"/>
    <property type="match status" value="1"/>
</dbReference>
<gene>
    <name evidence="2" type="ORF">CYMTET_29625</name>
</gene>
<reference evidence="2 3" key="1">
    <citation type="journal article" date="2015" name="Genome Biol. Evol.">
        <title>Comparative Genomics of a Bacterivorous Green Alga Reveals Evolutionary Causalities and Consequences of Phago-Mixotrophic Mode of Nutrition.</title>
        <authorList>
            <person name="Burns J.A."/>
            <person name="Paasch A."/>
            <person name="Narechania A."/>
            <person name="Kim E."/>
        </authorList>
    </citation>
    <scope>NUCLEOTIDE SEQUENCE [LARGE SCALE GENOMIC DNA]</scope>
    <source>
        <strain evidence="2 3">PLY_AMNH</strain>
    </source>
</reference>
<dbReference type="EMBL" id="LGRX02016870">
    <property type="protein sequence ID" value="KAK3261463.1"/>
    <property type="molecule type" value="Genomic_DNA"/>
</dbReference>
<feature type="transmembrane region" description="Helical" evidence="1">
    <location>
        <begin position="7"/>
        <end position="27"/>
    </location>
</feature>
<keyword evidence="1" id="KW-1133">Transmembrane helix</keyword>
<dbReference type="AlphaFoldDB" id="A0AAE0FKV8"/>
<organism evidence="2 3">
    <name type="scientific">Cymbomonas tetramitiformis</name>
    <dbReference type="NCBI Taxonomy" id="36881"/>
    <lineage>
        <taxon>Eukaryota</taxon>
        <taxon>Viridiplantae</taxon>
        <taxon>Chlorophyta</taxon>
        <taxon>Pyramimonadophyceae</taxon>
        <taxon>Pyramimonadales</taxon>
        <taxon>Pyramimonadaceae</taxon>
        <taxon>Cymbomonas</taxon>
    </lineage>
</organism>
<keyword evidence="3" id="KW-1185">Reference proteome</keyword>
<name>A0AAE0FKV8_9CHLO</name>
<proteinExistence type="predicted"/>
<comment type="caution">
    <text evidence="2">The sequence shown here is derived from an EMBL/GenBank/DDBJ whole genome shotgun (WGS) entry which is preliminary data.</text>
</comment>
<evidence type="ECO:0000313" key="3">
    <source>
        <dbReference type="Proteomes" id="UP001190700"/>
    </source>
</evidence>
<dbReference type="InterPro" id="IPR011701">
    <property type="entry name" value="MFS"/>
</dbReference>
<dbReference type="GO" id="GO:0022857">
    <property type="term" value="F:transmembrane transporter activity"/>
    <property type="evidence" value="ECO:0007669"/>
    <property type="project" value="InterPro"/>
</dbReference>
<dbReference type="Pfam" id="PF07690">
    <property type="entry name" value="MFS_1"/>
    <property type="match status" value="1"/>
</dbReference>
<evidence type="ECO:0008006" key="4">
    <source>
        <dbReference type="Google" id="ProtNLM"/>
    </source>
</evidence>
<evidence type="ECO:0000256" key="1">
    <source>
        <dbReference type="SAM" id="Phobius"/>
    </source>
</evidence>
<dbReference type="InterPro" id="IPR036259">
    <property type="entry name" value="MFS_trans_sf"/>
</dbReference>
<dbReference type="Gene3D" id="1.20.1250.20">
    <property type="entry name" value="MFS general substrate transporter like domains"/>
    <property type="match status" value="1"/>
</dbReference>
<accession>A0AAE0FKV8</accession>